<reference evidence="2" key="1">
    <citation type="submission" date="2014-11" db="EMBL/GenBank/DDBJ databases">
        <authorList>
            <person name="Amaro Gonzalez C."/>
        </authorList>
    </citation>
    <scope>NUCLEOTIDE SEQUENCE</scope>
</reference>
<dbReference type="AlphaFoldDB" id="A0A0E9TST4"/>
<protein>
    <submittedName>
        <fullName evidence="2">Uncharacterized protein</fullName>
    </submittedName>
</protein>
<proteinExistence type="predicted"/>
<keyword evidence="1" id="KW-0472">Membrane</keyword>
<evidence type="ECO:0000313" key="2">
    <source>
        <dbReference type="EMBL" id="JAH55960.1"/>
    </source>
</evidence>
<keyword evidence="1" id="KW-1133">Transmembrane helix</keyword>
<accession>A0A0E9TST4</accession>
<sequence>MNMTTQLGTISFYFLAFTRIYVLQKWLLL</sequence>
<organism evidence="2">
    <name type="scientific">Anguilla anguilla</name>
    <name type="common">European freshwater eel</name>
    <name type="synonym">Muraena anguilla</name>
    <dbReference type="NCBI Taxonomy" id="7936"/>
    <lineage>
        <taxon>Eukaryota</taxon>
        <taxon>Metazoa</taxon>
        <taxon>Chordata</taxon>
        <taxon>Craniata</taxon>
        <taxon>Vertebrata</taxon>
        <taxon>Euteleostomi</taxon>
        <taxon>Actinopterygii</taxon>
        <taxon>Neopterygii</taxon>
        <taxon>Teleostei</taxon>
        <taxon>Anguilliformes</taxon>
        <taxon>Anguillidae</taxon>
        <taxon>Anguilla</taxon>
    </lineage>
</organism>
<feature type="transmembrane region" description="Helical" evidence="1">
    <location>
        <begin position="6"/>
        <end position="23"/>
    </location>
</feature>
<reference evidence="2" key="2">
    <citation type="journal article" date="2015" name="Fish Shellfish Immunol.">
        <title>Early steps in the European eel (Anguilla anguilla)-Vibrio vulnificus interaction in the gills: Role of the RtxA13 toxin.</title>
        <authorList>
            <person name="Callol A."/>
            <person name="Pajuelo D."/>
            <person name="Ebbesson L."/>
            <person name="Teles M."/>
            <person name="MacKenzie S."/>
            <person name="Amaro C."/>
        </authorList>
    </citation>
    <scope>NUCLEOTIDE SEQUENCE</scope>
</reference>
<name>A0A0E9TST4_ANGAN</name>
<evidence type="ECO:0000256" key="1">
    <source>
        <dbReference type="SAM" id="Phobius"/>
    </source>
</evidence>
<keyword evidence="1" id="KW-0812">Transmembrane</keyword>
<dbReference type="EMBL" id="GBXM01052617">
    <property type="protein sequence ID" value="JAH55960.1"/>
    <property type="molecule type" value="Transcribed_RNA"/>
</dbReference>